<dbReference type="Pfam" id="PF04471">
    <property type="entry name" value="Mrr_cat"/>
    <property type="match status" value="1"/>
</dbReference>
<name>A0A850SXH5_9BACT</name>
<dbReference type="PANTHER" id="PTHR30015:SF7">
    <property type="entry name" value="TYPE IV METHYL-DIRECTED RESTRICTION ENZYME ECOKMRR"/>
    <property type="match status" value="1"/>
</dbReference>
<protein>
    <submittedName>
        <fullName evidence="3">Restriction endonuclease</fullName>
    </submittedName>
</protein>
<keyword evidence="4" id="KW-1185">Reference proteome</keyword>
<organism evidence="3 4">
    <name type="scientific">Desulfobacter latus</name>
    <dbReference type="NCBI Taxonomy" id="2292"/>
    <lineage>
        <taxon>Bacteria</taxon>
        <taxon>Pseudomonadati</taxon>
        <taxon>Thermodesulfobacteriota</taxon>
        <taxon>Desulfobacteria</taxon>
        <taxon>Desulfobacterales</taxon>
        <taxon>Desulfobacteraceae</taxon>
        <taxon>Desulfobacter</taxon>
    </lineage>
</organism>
<gene>
    <name evidence="3" type="ORF">HXW94_13730</name>
</gene>
<dbReference type="Proteomes" id="UP000553343">
    <property type="component" value="Unassembled WGS sequence"/>
</dbReference>
<dbReference type="GO" id="GO:0009307">
    <property type="term" value="P:DNA restriction-modification system"/>
    <property type="evidence" value="ECO:0007669"/>
    <property type="project" value="InterPro"/>
</dbReference>
<evidence type="ECO:0000313" key="4">
    <source>
        <dbReference type="Proteomes" id="UP000553343"/>
    </source>
</evidence>
<dbReference type="Gene3D" id="3.40.1350.10">
    <property type="match status" value="1"/>
</dbReference>
<evidence type="ECO:0000259" key="2">
    <source>
        <dbReference type="Pfam" id="PF14338"/>
    </source>
</evidence>
<keyword evidence="3" id="KW-0540">Nuclease</keyword>
<proteinExistence type="predicted"/>
<sequence length="293" mass="33318">MSIMKNNFEIPPFQELMNPLLDVLNELGGSGSIDEIEQKFLELSDLPEEILNIPHNPEKSSSTEVEYRLAWARTYLKKYGILDNSQRGVWSIIPEKRSIKAVDPQHVVKTVKWDKKNKKSTEKEEPLEDDQYIEILEEAESWRNILHHVLIHDMTPDAFERLAKRILRESGFVQVEVTGRSGDGGIDGKGIMRLSGLLSFHVIFQCKKYKGNVTASDMRDFRGAMIGRADKGLFITTGTFTRDAIKEATRDGAPPIDLVDGDQLADKLKELSLGIKKEMVEKITIDTEWFKSI</sequence>
<dbReference type="Pfam" id="PF14338">
    <property type="entry name" value="Mrr_N"/>
    <property type="match status" value="1"/>
</dbReference>
<dbReference type="AlphaFoldDB" id="A0A850SXH5"/>
<dbReference type="InterPro" id="IPR007560">
    <property type="entry name" value="Restrct_endonuc_IV_Mrr"/>
</dbReference>
<feature type="domain" description="Restriction endonuclease type IV Mrr" evidence="1">
    <location>
        <begin position="152"/>
        <end position="266"/>
    </location>
</feature>
<dbReference type="SUPFAM" id="SSF52980">
    <property type="entry name" value="Restriction endonuclease-like"/>
    <property type="match status" value="1"/>
</dbReference>
<keyword evidence="3" id="KW-0378">Hydrolase</keyword>
<keyword evidence="3" id="KW-0255">Endonuclease</keyword>
<dbReference type="GO" id="GO:0003677">
    <property type="term" value="F:DNA binding"/>
    <property type="evidence" value="ECO:0007669"/>
    <property type="project" value="InterPro"/>
</dbReference>
<reference evidence="3 4" key="1">
    <citation type="submission" date="2020-06" db="EMBL/GenBank/DDBJ databases">
        <title>High-quality draft genome of sulfate reducer Desulfobacter latus type strain AcrS2 isolated from marine sediment.</title>
        <authorList>
            <person name="Hoppe M."/>
            <person name="Larsen C.K."/>
            <person name="Marshall I.P.G."/>
            <person name="Schramm A."/>
            <person name="Marietou A.G."/>
        </authorList>
    </citation>
    <scope>NUCLEOTIDE SEQUENCE [LARGE SCALE GENOMIC DNA]</scope>
    <source>
        <strain evidence="3 4">AcRS2</strain>
    </source>
</reference>
<feature type="domain" description="Restriction system protein Mrr-like N-terminal" evidence="2">
    <location>
        <begin position="13"/>
        <end position="94"/>
    </location>
</feature>
<comment type="caution">
    <text evidence="3">The sequence shown here is derived from an EMBL/GenBank/DDBJ whole genome shotgun (WGS) entry which is preliminary data.</text>
</comment>
<dbReference type="InterPro" id="IPR025745">
    <property type="entry name" value="Mrr-like_N_dom"/>
</dbReference>
<dbReference type="InterPro" id="IPR011856">
    <property type="entry name" value="tRNA_endonuc-like_dom_sf"/>
</dbReference>
<dbReference type="InterPro" id="IPR052906">
    <property type="entry name" value="Type_IV_Methyl-Rstrct_Enzyme"/>
</dbReference>
<dbReference type="EMBL" id="JACADJ010000056">
    <property type="protein sequence ID" value="NWH06034.1"/>
    <property type="molecule type" value="Genomic_DNA"/>
</dbReference>
<evidence type="ECO:0000313" key="3">
    <source>
        <dbReference type="EMBL" id="NWH06034.1"/>
    </source>
</evidence>
<evidence type="ECO:0000259" key="1">
    <source>
        <dbReference type="Pfam" id="PF04471"/>
    </source>
</evidence>
<dbReference type="GO" id="GO:0015666">
    <property type="term" value="F:restriction endodeoxyribonuclease activity"/>
    <property type="evidence" value="ECO:0007669"/>
    <property type="project" value="TreeGrafter"/>
</dbReference>
<dbReference type="PANTHER" id="PTHR30015">
    <property type="entry name" value="MRR RESTRICTION SYSTEM PROTEIN"/>
    <property type="match status" value="1"/>
</dbReference>
<accession>A0A850SXH5</accession>
<dbReference type="InterPro" id="IPR011335">
    <property type="entry name" value="Restrct_endonuc-II-like"/>
</dbReference>